<proteinExistence type="predicted"/>
<evidence type="ECO:0000313" key="1">
    <source>
        <dbReference type="EMBL" id="QAU06261.1"/>
    </source>
</evidence>
<keyword evidence="2" id="KW-1185">Reference proteome</keyword>
<sequence length="101" mass="10916">MARTDYNVGDSVSADEMNDLGLEIQSKLSKEDADLSFALLWESSTNYEQGAKVISPLTGDVIRRLASGTSRETFDVVEQGLTDTTPTILKAGSYLELTPIG</sequence>
<reference evidence="1 2" key="1">
    <citation type="submission" date="2019-01" db="EMBL/GenBank/DDBJ databases">
        <authorList>
            <person name="Mendiola A."/>
            <person name="Dhungana S."/>
            <person name="Koga A.P."/>
            <person name="Garlena R.A."/>
            <person name="Russell D.A."/>
            <person name="Pope W.H."/>
            <person name="Jacobs-Sera D."/>
            <person name="Hatfull G.F."/>
        </authorList>
    </citation>
    <scope>NUCLEOTIDE SEQUENCE [LARGE SCALE GENOMIC DNA]</scope>
</reference>
<protein>
    <recommendedName>
        <fullName evidence="3">Minor tail protein</fullName>
    </recommendedName>
</protein>
<evidence type="ECO:0000313" key="2">
    <source>
        <dbReference type="Proteomes" id="UP000290536"/>
    </source>
</evidence>
<organism evidence="1 2">
    <name type="scientific">Gordonia phage Rickmore</name>
    <dbReference type="NCBI Taxonomy" id="2507854"/>
    <lineage>
        <taxon>Viruses</taxon>
        <taxon>Duplodnaviria</taxon>
        <taxon>Heunggongvirae</taxon>
        <taxon>Uroviricota</taxon>
        <taxon>Caudoviricetes</taxon>
        <taxon>Deejayvirinae</taxon>
        <taxon>Kenoshavirus</taxon>
        <taxon>Kenoshavirus rickmore</taxon>
    </lineage>
</organism>
<dbReference type="KEGG" id="vg:55613815"/>
<dbReference type="RefSeq" id="YP_009843523.1">
    <property type="nucleotide sequence ID" value="NC_048749.1"/>
</dbReference>
<dbReference type="Proteomes" id="UP000290536">
    <property type="component" value="Segment"/>
</dbReference>
<gene>
    <name evidence="1" type="primary">26</name>
    <name evidence="1" type="ORF">SEA_RICKMORE_26</name>
</gene>
<dbReference type="EMBL" id="MK376953">
    <property type="protein sequence ID" value="QAU06261.1"/>
    <property type="molecule type" value="Genomic_DNA"/>
</dbReference>
<name>A0A410TB62_9CAUD</name>
<dbReference type="GeneID" id="55613815"/>
<accession>A0A410TB62</accession>
<evidence type="ECO:0008006" key="3">
    <source>
        <dbReference type="Google" id="ProtNLM"/>
    </source>
</evidence>